<dbReference type="Proteomes" id="UP000233786">
    <property type="component" value="Unassembled WGS sequence"/>
</dbReference>
<dbReference type="PANTHER" id="PTHR12110:SF41">
    <property type="entry name" value="INOSOSE DEHYDRATASE"/>
    <property type="match status" value="1"/>
</dbReference>
<dbReference type="EMBL" id="PJNB01000001">
    <property type="protein sequence ID" value="PKW18260.1"/>
    <property type="molecule type" value="Genomic_DNA"/>
</dbReference>
<protein>
    <submittedName>
        <fullName evidence="2">Xylose isomerase-like TIM barrel protein</fullName>
    </submittedName>
</protein>
<name>A0A2N3Y5S9_SACSN</name>
<dbReference type="Pfam" id="PF01261">
    <property type="entry name" value="AP_endonuc_2"/>
    <property type="match status" value="1"/>
</dbReference>
<dbReference type="STRING" id="994479.GCA_000194155_06979"/>
<dbReference type="PANTHER" id="PTHR12110">
    <property type="entry name" value="HYDROXYPYRUVATE ISOMERASE"/>
    <property type="match status" value="1"/>
</dbReference>
<evidence type="ECO:0000313" key="3">
    <source>
        <dbReference type="Proteomes" id="UP000233786"/>
    </source>
</evidence>
<proteinExistence type="predicted"/>
<gene>
    <name evidence="2" type="ORF">A8926_6331</name>
</gene>
<dbReference type="RefSeq" id="WP_010314297.1">
    <property type="nucleotide sequence ID" value="NZ_CP061007.1"/>
</dbReference>
<dbReference type="InterPro" id="IPR036237">
    <property type="entry name" value="Xyl_isomerase-like_sf"/>
</dbReference>
<dbReference type="AlphaFoldDB" id="A0A2N3Y5S9"/>
<feature type="domain" description="Xylose isomerase-like TIM barrel" evidence="1">
    <location>
        <begin position="22"/>
        <end position="159"/>
    </location>
</feature>
<dbReference type="OrthoDB" id="9815124at2"/>
<accession>A0A2N3Y5S9</accession>
<sequence>MIIPGLASVTFRQLDPAQVVSVAVDCGLQVVEWGGDVHVPQGAIGTARTVSALCADYGIEIGTYGSYYKAGQTPESEFDAALRTAVALRAPRVRVWAGVVASAEVTGEQRSRTVADIRRCAEASAAEGIQLTVEYHVESLTDDIDSALRLHDEVGHAALVAHWQPRELPEVETCVREVRALLPELASVHAFSWGADGFTERLALADRVDLWDAVLAELAVDGRRREVLLEFVPGDRVDACKRDAAALRDRIAAASSDESPEHGHFS</sequence>
<dbReference type="GO" id="GO:0016853">
    <property type="term" value="F:isomerase activity"/>
    <property type="evidence" value="ECO:0007669"/>
    <property type="project" value="UniProtKB-KW"/>
</dbReference>
<keyword evidence="3" id="KW-1185">Reference proteome</keyword>
<comment type="caution">
    <text evidence="2">The sequence shown here is derived from an EMBL/GenBank/DDBJ whole genome shotgun (WGS) entry which is preliminary data.</text>
</comment>
<dbReference type="InterPro" id="IPR050312">
    <property type="entry name" value="IolE/XylAMocC-like"/>
</dbReference>
<reference evidence="2" key="1">
    <citation type="submission" date="2017-12" db="EMBL/GenBank/DDBJ databases">
        <title>Sequencing the genomes of 1000 Actinobacteria strains.</title>
        <authorList>
            <person name="Klenk H.-P."/>
        </authorList>
    </citation>
    <scope>NUCLEOTIDE SEQUENCE [LARGE SCALE GENOMIC DNA]</scope>
    <source>
        <strain evidence="2">DSM 44228</strain>
    </source>
</reference>
<dbReference type="Gene3D" id="3.20.20.150">
    <property type="entry name" value="Divalent-metal-dependent TIM barrel enzymes"/>
    <property type="match status" value="1"/>
</dbReference>
<organism evidence="2 3">
    <name type="scientific">Saccharopolyspora spinosa</name>
    <dbReference type="NCBI Taxonomy" id="60894"/>
    <lineage>
        <taxon>Bacteria</taxon>
        <taxon>Bacillati</taxon>
        <taxon>Actinomycetota</taxon>
        <taxon>Actinomycetes</taxon>
        <taxon>Pseudonocardiales</taxon>
        <taxon>Pseudonocardiaceae</taxon>
        <taxon>Saccharopolyspora</taxon>
    </lineage>
</organism>
<evidence type="ECO:0000259" key="1">
    <source>
        <dbReference type="Pfam" id="PF01261"/>
    </source>
</evidence>
<evidence type="ECO:0000313" key="2">
    <source>
        <dbReference type="EMBL" id="PKW18260.1"/>
    </source>
</evidence>
<dbReference type="SUPFAM" id="SSF51658">
    <property type="entry name" value="Xylose isomerase-like"/>
    <property type="match status" value="1"/>
</dbReference>
<dbReference type="InterPro" id="IPR013022">
    <property type="entry name" value="Xyl_isomerase-like_TIM-brl"/>
</dbReference>